<dbReference type="InterPro" id="IPR000722">
    <property type="entry name" value="RNA_pol_asu"/>
</dbReference>
<keyword evidence="5 10" id="KW-0808">Transferase</keyword>
<evidence type="ECO:0000313" key="13">
    <source>
        <dbReference type="Proteomes" id="UP000242474"/>
    </source>
</evidence>
<evidence type="ECO:0000259" key="11">
    <source>
        <dbReference type="SMART" id="SM00663"/>
    </source>
</evidence>
<dbReference type="SMART" id="SM00663">
    <property type="entry name" value="RPOLA_N"/>
    <property type="match status" value="1"/>
</dbReference>
<keyword evidence="7 10" id="KW-0804">Transcription</keyword>
<dbReference type="InterPro" id="IPR007120">
    <property type="entry name" value="DNA-dir_RNAP_su2_dom"/>
</dbReference>
<dbReference type="EC" id="2.7.7.6" evidence="10"/>
<keyword evidence="4 10" id="KW-0240">DNA-directed RNA polymerase</keyword>
<sequence length="1102" mass="125744">MMEDITNFGQIDIYNRLLSRAKVPADVNSPTDCIYGQHSYYALIDDVQIPIMIGSLLHLNTHPEDNPLKINGYFIIDGICKSVSNMYMLDKTPFTKDRAYLSTGERVSIEKMGGYTITDKNNTKKWILPINYKEIAKYSINIKKEKLETHLNLVADQHKNLKTPLSPPIKDKGDIIALCRMFEIWIEIREEIETKWRLVTPGELIHDMVNRKEHVIDCFRIHTWSVKNIQNVHSVSEDIKNYSMVGNIEAIRRITTPTQRENMRMKDRMVKLYNKNKICPVQTSDGDLCGTIMYLAQGAKLCDSVINMLSKLPVKKDEPKRYIFIDGKYNCLLNIDIDRIKKIGADIYYDEQIAIIWTRAGRVIPGNSEKSYTVSLIPYYNHNPAVRSMFASSMLKQAITQNPIIKNGIYNDTSFLIKGEQPKIGKNFPHPAGHNLTIAIIPWFGFNIEDAIVISESAAELYTSEKFTVFRKKLQKYDKIINKYVEIGDNVKELDPLFRIYCPSEIVTLEEIRSTTKGKVSIIVEGKDSYIVKISQKRKLEVGDKMTSRHGQKGVISLIVPDDLMPQYFDNKDKKWRKIDLLMNPHAFPSRMTMGQIREINQFQNNTLVLPLEEQHNVIRREARITDIDEPLEYKIRIPTEATKIYSNSSYPIDIIQDKKGNWINVKNTIIVGSCYYLALRHQVAGKVQHRNLGLIDQISKQAISGKSKKGGLRFGQMERDILIAVGAWKILKELWSIDTTSIYVCYNCGLISSLSLCCLCSKTTFLTKCNQYLLICTGLLRGRGRDIRWFVDKKEYSIIEIEDKQIELFEEIKDKKDLCFGETNPLEIKKYIQKQNKKETTILILPMCLRSDYIKTLYSRIFHTKINKDIIIKECQKILSGKDGAYHTLVEGHRINHCLRSVIIPNPLLPIDTIEIPLGSDIGTSYGLFNRQPSLNINSIMTVKLKQGKNKTISFNPLLCGGFNADFDGDEMCVFGLKSESAIIEGKEKLPPKTTPTQDYIIDDLLSLTLHGLTANKSGIKFMIASKSKGKNFNFDHIFEKIGNVIVDNTVVGEISSCYWKGLSSEEWYLQAMAAREAAASIGVNTPFIGALQSRTNLAII</sequence>
<dbReference type="Pfam" id="PF04565">
    <property type="entry name" value="RNA_pol_Rpb2_3"/>
    <property type="match status" value="1"/>
</dbReference>
<dbReference type="Gene3D" id="3.90.1800.10">
    <property type="entry name" value="RNA polymerase alpha subunit dimerisation domain"/>
    <property type="match status" value="1"/>
</dbReference>
<comment type="catalytic activity">
    <reaction evidence="8 10">
        <text>RNA(n) + a ribonucleoside 5'-triphosphate = RNA(n+1) + diphosphate</text>
        <dbReference type="Rhea" id="RHEA:21248"/>
        <dbReference type="Rhea" id="RHEA-COMP:14527"/>
        <dbReference type="Rhea" id="RHEA-COMP:17342"/>
        <dbReference type="ChEBI" id="CHEBI:33019"/>
        <dbReference type="ChEBI" id="CHEBI:61557"/>
        <dbReference type="ChEBI" id="CHEBI:140395"/>
        <dbReference type="EC" id="2.7.7.6"/>
    </reaction>
</comment>
<dbReference type="InterPro" id="IPR007121">
    <property type="entry name" value="RNA_pol_bsu_CS"/>
</dbReference>
<dbReference type="GO" id="GO:0003677">
    <property type="term" value="F:DNA binding"/>
    <property type="evidence" value="ECO:0007669"/>
    <property type="project" value="InterPro"/>
</dbReference>
<evidence type="ECO:0000256" key="9">
    <source>
        <dbReference type="RuleBase" id="RU000434"/>
    </source>
</evidence>
<keyword evidence="6 10" id="KW-0548">Nucleotidyltransferase</keyword>
<dbReference type="GO" id="GO:0006351">
    <property type="term" value="P:DNA-templated transcription"/>
    <property type="evidence" value="ECO:0007669"/>
    <property type="project" value="InterPro"/>
</dbReference>
<evidence type="ECO:0000256" key="4">
    <source>
        <dbReference type="ARBA" id="ARBA00022478"/>
    </source>
</evidence>
<comment type="similarity">
    <text evidence="3">In the C-terminal section; belongs to the RNA polymerase beta' chain family.</text>
</comment>
<accession>A0A2G5B0S8</accession>
<dbReference type="InterPro" id="IPR007641">
    <property type="entry name" value="RNA_pol_Rpb2_7"/>
</dbReference>
<evidence type="ECO:0000256" key="5">
    <source>
        <dbReference type="ARBA" id="ARBA00022679"/>
    </source>
</evidence>
<evidence type="ECO:0000256" key="2">
    <source>
        <dbReference type="ARBA" id="ARBA00007616"/>
    </source>
</evidence>
<dbReference type="Pfam" id="PF00562">
    <property type="entry name" value="RNA_pol_Rpb2_6"/>
    <property type="match status" value="2"/>
</dbReference>
<evidence type="ECO:0000256" key="3">
    <source>
        <dbReference type="ARBA" id="ARBA00009839"/>
    </source>
</evidence>
<dbReference type="Pfam" id="PF04560">
    <property type="entry name" value="RNA_pol_Rpb2_7"/>
    <property type="match status" value="1"/>
</dbReference>
<evidence type="ECO:0000313" key="12">
    <source>
        <dbReference type="EMBL" id="PIA12625.1"/>
    </source>
</evidence>
<proteinExistence type="inferred from homology"/>
<comment type="similarity">
    <text evidence="1 9">Belongs to the RNA polymerase beta chain family.</text>
</comment>
<dbReference type="GO" id="GO:0003899">
    <property type="term" value="F:DNA-directed RNA polymerase activity"/>
    <property type="evidence" value="ECO:0007669"/>
    <property type="project" value="UniProtKB-EC"/>
</dbReference>
<dbReference type="Gene3D" id="2.40.270.10">
    <property type="entry name" value="DNA-directed RNA polymerase, subunit 2, domain 6"/>
    <property type="match status" value="2"/>
</dbReference>
<dbReference type="PANTHER" id="PTHR20856">
    <property type="entry name" value="DNA-DIRECTED RNA POLYMERASE I SUBUNIT 2"/>
    <property type="match status" value="1"/>
</dbReference>
<name>A0A2G5B0S8_COERN</name>
<reference evidence="12 13" key="1">
    <citation type="journal article" date="2015" name="Genome Biol. Evol.">
        <title>Phylogenomic analyses indicate that early fungi evolved digesting cell walls of algal ancestors of land plants.</title>
        <authorList>
            <person name="Chang Y."/>
            <person name="Wang S."/>
            <person name="Sekimoto S."/>
            <person name="Aerts A.L."/>
            <person name="Choi C."/>
            <person name="Clum A."/>
            <person name="LaButti K.M."/>
            <person name="Lindquist E.A."/>
            <person name="Yee Ngan C."/>
            <person name="Ohm R.A."/>
            <person name="Salamov A.A."/>
            <person name="Grigoriev I.V."/>
            <person name="Spatafora J.W."/>
            <person name="Berbee M.L."/>
        </authorList>
    </citation>
    <scope>NUCLEOTIDE SEQUENCE [LARGE SCALE GENOMIC DNA]</scope>
    <source>
        <strain evidence="12 13">NRRL 1564</strain>
    </source>
</reference>
<dbReference type="InterPro" id="IPR007645">
    <property type="entry name" value="RNA_pol_Rpb2_3"/>
</dbReference>
<dbReference type="STRING" id="763665.A0A2G5B0S8"/>
<evidence type="ECO:0000256" key="8">
    <source>
        <dbReference type="ARBA" id="ARBA00048552"/>
    </source>
</evidence>
<comment type="similarity">
    <text evidence="2">In the N-terminal section; belongs to the RNA polymerase beta chain family.</text>
</comment>
<dbReference type="Proteomes" id="UP000242474">
    <property type="component" value="Unassembled WGS sequence"/>
</dbReference>
<evidence type="ECO:0000256" key="10">
    <source>
        <dbReference type="RuleBase" id="RU363031"/>
    </source>
</evidence>
<dbReference type="Gene3D" id="2.40.40.20">
    <property type="match status" value="1"/>
</dbReference>
<dbReference type="InterPro" id="IPR037033">
    <property type="entry name" value="DNA-dir_RNAP_su2_hyb_sf"/>
</dbReference>
<dbReference type="AlphaFoldDB" id="A0A2G5B0S8"/>
<dbReference type="InterPro" id="IPR006592">
    <property type="entry name" value="RNA_pol_N"/>
</dbReference>
<organism evidence="12 13">
    <name type="scientific">Coemansia reversa (strain ATCC 12441 / NRRL 1564)</name>
    <dbReference type="NCBI Taxonomy" id="763665"/>
    <lineage>
        <taxon>Eukaryota</taxon>
        <taxon>Fungi</taxon>
        <taxon>Fungi incertae sedis</taxon>
        <taxon>Zoopagomycota</taxon>
        <taxon>Kickxellomycotina</taxon>
        <taxon>Kickxellomycetes</taxon>
        <taxon>Kickxellales</taxon>
        <taxon>Kickxellaceae</taxon>
        <taxon>Coemansia</taxon>
    </lineage>
</organism>
<dbReference type="EMBL" id="KZ303616">
    <property type="protein sequence ID" value="PIA12625.1"/>
    <property type="molecule type" value="Genomic_DNA"/>
</dbReference>
<evidence type="ECO:0000256" key="7">
    <source>
        <dbReference type="ARBA" id="ARBA00023163"/>
    </source>
</evidence>
<dbReference type="GO" id="GO:0000428">
    <property type="term" value="C:DNA-directed RNA polymerase complex"/>
    <property type="evidence" value="ECO:0007669"/>
    <property type="project" value="UniProtKB-KW"/>
</dbReference>
<protein>
    <recommendedName>
        <fullName evidence="10">DNA-directed RNA polymerase subunit beta</fullName>
        <ecNumber evidence="10">2.7.7.6</ecNumber>
    </recommendedName>
</protein>
<keyword evidence="13" id="KW-1185">Reference proteome</keyword>
<dbReference type="InterPro" id="IPR015712">
    <property type="entry name" value="DNA-dir_RNA_pol_su2"/>
</dbReference>
<dbReference type="Pfam" id="PF00623">
    <property type="entry name" value="RNA_pol_Rpb1_2"/>
    <property type="match status" value="1"/>
</dbReference>
<feature type="domain" description="RNA polymerase N-terminal" evidence="11">
    <location>
        <begin position="841"/>
        <end position="1010"/>
    </location>
</feature>
<comment type="function">
    <text evidence="10">DNA-dependent RNA polymerase catalyzes the transcription of DNA into RNA using the four ribonucleoside triphosphates as substrates.</text>
</comment>
<evidence type="ECO:0000256" key="6">
    <source>
        <dbReference type="ARBA" id="ARBA00022695"/>
    </source>
</evidence>
<dbReference type="OrthoDB" id="10248617at2759"/>
<dbReference type="GO" id="GO:0032549">
    <property type="term" value="F:ribonucleoside binding"/>
    <property type="evidence" value="ECO:0007669"/>
    <property type="project" value="InterPro"/>
</dbReference>
<evidence type="ECO:0000256" key="1">
    <source>
        <dbReference type="ARBA" id="ARBA00006835"/>
    </source>
</evidence>
<gene>
    <name evidence="12" type="ORF">COEREDRAFT_94988</name>
</gene>
<dbReference type="PROSITE" id="PS01166">
    <property type="entry name" value="RNA_POL_BETA"/>
    <property type="match status" value="1"/>
</dbReference>
<dbReference type="SUPFAM" id="SSF64484">
    <property type="entry name" value="beta and beta-prime subunits of DNA dependent RNA-polymerase"/>
    <property type="match status" value="2"/>
</dbReference>